<keyword evidence="5" id="KW-1185">Reference proteome</keyword>
<dbReference type="InterPro" id="IPR013783">
    <property type="entry name" value="Ig-like_fold"/>
</dbReference>
<dbReference type="SUPFAM" id="SSF49785">
    <property type="entry name" value="Galactose-binding domain-like"/>
    <property type="match status" value="1"/>
</dbReference>
<feature type="domain" description="Sialate O-acetylesterase" evidence="3">
    <location>
        <begin position="438"/>
        <end position="517"/>
    </location>
</feature>
<protein>
    <submittedName>
        <fullName evidence="4">Sialate O-acetylesterase</fullName>
    </submittedName>
</protein>
<gene>
    <name evidence="4" type="ORF">SH580_19550</name>
</gene>
<sequence length="680" mass="74814">MCLNWNTLIATAAMCLTTLNLASAAIEPMGLITDGAILQRQQPIPVWGWADPGEAITVTLNGHSVKAVSDSTGKWTLQLPAMEAAMDLTMEISGEGATESITVKNVAIGEVWLASGQSNMEWLLKWVDMSDVADAPANPMIREARVSGIGSFREPNEKSRGSWKMDTPDHRPNFSAVGYRFASKLQHELGVPVGIIKAAVGGTAVEPWTPREVVDAIRPIWSREYWAAYDAYPAQKKQYLAAVDAWLLENQRVDTREQSEPKGSLKPADDLAWTTVLTSQALPESLYSGYGVIWLRKTIEVPAGRFDDKATYFRTYTKDSYSDLYVNGQLIYDTTFESYPGQGTWVTARINPGVLQAGSNEIALRVYSPFVPFQMDRAYSIDDVKMDASWEAQVEVDYGAPSEAALASMPQMPKSQVGYGRLPAVHFNRFIAPIAGYAMRGVIWYQGETNAQQHEEAEYAQVFPAMIQSWRTLWGQPDMPFYYCQLAAYGSKSPDPAAVGWAPFRRAQEAALELPNTGQAVLIDVGESDIHPYDKLSVGDRLARLAFANDYNLDVVDSGPVMESVTLDEQGGVTVSFRSLAGGLVAQALPERYAVSHKKAQYRPFVRYAPDSELEGFALQDAAGKWHWAEASIHGDTVKVHSASAPQPVAIRYNWQSYPNGNLANSEGLPATPFESVLSH</sequence>
<evidence type="ECO:0000256" key="2">
    <source>
        <dbReference type="SAM" id="SignalP"/>
    </source>
</evidence>
<feature type="domain" description="Sialate O-acetylesterase" evidence="3">
    <location>
        <begin position="110"/>
        <end position="211"/>
    </location>
</feature>
<reference evidence="4 5" key="1">
    <citation type="submission" date="2023-11" db="EMBL/GenBank/DDBJ databases">
        <title>Coraliomargarita sp. nov., isolated from marine algae.</title>
        <authorList>
            <person name="Lee J.K."/>
            <person name="Baek J.H."/>
            <person name="Kim J.M."/>
            <person name="Choi D.G."/>
            <person name="Jeon C.O."/>
        </authorList>
    </citation>
    <scope>NUCLEOTIDE SEQUENCE [LARGE SCALE GENOMIC DNA]</scope>
    <source>
        <strain evidence="4 5">J2-16</strain>
    </source>
</reference>
<dbReference type="PANTHER" id="PTHR22901:SF0">
    <property type="entry name" value="SIALATE O-ACETYLESTERASE"/>
    <property type="match status" value="1"/>
</dbReference>
<organism evidence="4 5">
    <name type="scientific">Coraliomargarita algicola</name>
    <dbReference type="NCBI Taxonomy" id="3092156"/>
    <lineage>
        <taxon>Bacteria</taxon>
        <taxon>Pseudomonadati</taxon>
        <taxon>Verrucomicrobiota</taxon>
        <taxon>Opitutia</taxon>
        <taxon>Puniceicoccales</taxon>
        <taxon>Coraliomargaritaceae</taxon>
        <taxon>Coraliomargarita</taxon>
    </lineage>
</organism>
<evidence type="ECO:0000313" key="4">
    <source>
        <dbReference type="EMBL" id="WPJ95617.1"/>
    </source>
</evidence>
<dbReference type="Gene3D" id="3.40.50.1110">
    <property type="entry name" value="SGNH hydrolase"/>
    <property type="match status" value="2"/>
</dbReference>
<dbReference type="InterPro" id="IPR005181">
    <property type="entry name" value="SASA"/>
</dbReference>
<keyword evidence="1" id="KW-0378">Hydrolase</keyword>
<feature type="chain" id="PRO_5046842121" evidence="2">
    <location>
        <begin position="25"/>
        <end position="680"/>
    </location>
</feature>
<name>A0ABZ0RL11_9BACT</name>
<dbReference type="CDD" id="cd02795">
    <property type="entry name" value="CBM6-CBM35-CBM36_like"/>
    <property type="match status" value="1"/>
</dbReference>
<keyword evidence="2" id="KW-0732">Signal</keyword>
<dbReference type="SUPFAM" id="SSF52266">
    <property type="entry name" value="SGNH hydrolase"/>
    <property type="match status" value="1"/>
</dbReference>
<evidence type="ECO:0000256" key="1">
    <source>
        <dbReference type="ARBA" id="ARBA00022801"/>
    </source>
</evidence>
<dbReference type="EMBL" id="CP138858">
    <property type="protein sequence ID" value="WPJ95617.1"/>
    <property type="molecule type" value="Genomic_DNA"/>
</dbReference>
<evidence type="ECO:0000313" key="5">
    <source>
        <dbReference type="Proteomes" id="UP001324993"/>
    </source>
</evidence>
<dbReference type="Proteomes" id="UP001324993">
    <property type="component" value="Chromosome"/>
</dbReference>
<dbReference type="RefSeq" id="WP_319832496.1">
    <property type="nucleotide sequence ID" value="NZ_CP138858.1"/>
</dbReference>
<dbReference type="Gene3D" id="2.60.40.10">
    <property type="entry name" value="Immunoglobulins"/>
    <property type="match status" value="1"/>
</dbReference>
<evidence type="ECO:0000259" key="3">
    <source>
        <dbReference type="Pfam" id="PF03629"/>
    </source>
</evidence>
<dbReference type="PANTHER" id="PTHR22901">
    <property type="entry name" value="SIALATE O-ACETYLESTERASE"/>
    <property type="match status" value="1"/>
</dbReference>
<dbReference type="Pfam" id="PF03629">
    <property type="entry name" value="SASA"/>
    <property type="match status" value="2"/>
</dbReference>
<accession>A0ABZ0RL11</accession>
<dbReference type="InterPro" id="IPR008979">
    <property type="entry name" value="Galactose-bd-like_sf"/>
</dbReference>
<dbReference type="InterPro" id="IPR039329">
    <property type="entry name" value="SIAE"/>
</dbReference>
<proteinExistence type="predicted"/>
<feature type="signal peptide" evidence="2">
    <location>
        <begin position="1"/>
        <end position="24"/>
    </location>
</feature>
<dbReference type="InterPro" id="IPR036514">
    <property type="entry name" value="SGNH_hydro_sf"/>
</dbReference>